<protein>
    <submittedName>
        <fullName evidence="1">Uncharacterized protein</fullName>
    </submittedName>
</protein>
<accession>A0A6I2R846</accession>
<reference evidence="1 2" key="1">
    <citation type="journal article" date="2019" name="Nat. Med.">
        <title>A library of human gut bacterial isolates paired with longitudinal multiomics data enables mechanistic microbiome research.</title>
        <authorList>
            <person name="Poyet M."/>
            <person name="Groussin M."/>
            <person name="Gibbons S.M."/>
            <person name="Avila-Pacheco J."/>
            <person name="Jiang X."/>
            <person name="Kearney S.M."/>
            <person name="Perrotta A.R."/>
            <person name="Berdy B."/>
            <person name="Zhao S."/>
            <person name="Lieberman T.D."/>
            <person name="Swanson P.K."/>
            <person name="Smith M."/>
            <person name="Roesemann S."/>
            <person name="Alexander J.E."/>
            <person name="Rich S.A."/>
            <person name="Livny J."/>
            <person name="Vlamakis H."/>
            <person name="Clish C."/>
            <person name="Bullock K."/>
            <person name="Deik A."/>
            <person name="Scott J."/>
            <person name="Pierce K.A."/>
            <person name="Xavier R.J."/>
            <person name="Alm E.J."/>
        </authorList>
    </citation>
    <scope>NUCLEOTIDE SEQUENCE [LARGE SCALE GENOMIC DNA]</scope>
    <source>
        <strain evidence="1 2">BIOML-A2</strain>
    </source>
</reference>
<dbReference type="AlphaFoldDB" id="A0A6I2R846"/>
<dbReference type="Proteomes" id="UP000434475">
    <property type="component" value="Unassembled WGS sequence"/>
</dbReference>
<gene>
    <name evidence="1" type="ORF">GKE97_19605</name>
</gene>
<evidence type="ECO:0000313" key="1">
    <source>
        <dbReference type="EMBL" id="MSB21693.1"/>
    </source>
</evidence>
<dbReference type="EMBL" id="WKPR01000025">
    <property type="protein sequence ID" value="MSB21693.1"/>
    <property type="molecule type" value="Genomic_DNA"/>
</dbReference>
<evidence type="ECO:0000313" key="2">
    <source>
        <dbReference type="Proteomes" id="UP000434475"/>
    </source>
</evidence>
<name>A0A6I2R846_FLAPL</name>
<sequence length="226" mass="24760">MLVKKRALRYNKQQKPDSLKWRHIMVEEAKRTLAYLCPACRQSVAVERSVFQLAASANELPCPCGKSSLRVELMGARVKLTVPCLFCGKDHTVTCSSHAFLHEKVLAFSCAASGLDCCYVGEEGPVFAALQRLEEAVDKLEAASGEKGAFLDELVMQEVLSELKEIAQRDGISCTCGSHRWKLQVNFSSIDLFCADCGGAMRIPAATASDIDDICCKNKLVIHGQD</sequence>
<proteinExistence type="predicted"/>
<comment type="caution">
    <text evidence="1">The sequence shown here is derived from an EMBL/GenBank/DDBJ whole genome shotgun (WGS) entry which is preliminary data.</text>
</comment>
<organism evidence="1 2">
    <name type="scientific">Flavonifractor plautii</name>
    <name type="common">Fusobacterium plautii</name>
    <dbReference type="NCBI Taxonomy" id="292800"/>
    <lineage>
        <taxon>Bacteria</taxon>
        <taxon>Bacillati</taxon>
        <taxon>Bacillota</taxon>
        <taxon>Clostridia</taxon>
        <taxon>Eubacteriales</taxon>
        <taxon>Oscillospiraceae</taxon>
        <taxon>Flavonifractor</taxon>
    </lineage>
</organism>